<keyword evidence="1" id="KW-0802">TPR repeat</keyword>
<gene>
    <name evidence="2" type="ORF">I6G29_02020</name>
    <name evidence="3" type="ORF">NCTC11997_00452</name>
</gene>
<dbReference type="Proteomes" id="UP000594903">
    <property type="component" value="Chromosome"/>
</dbReference>
<dbReference type="AlphaFoldDB" id="A0A378XBB8"/>
<dbReference type="Pfam" id="PF13432">
    <property type="entry name" value="TPR_16"/>
    <property type="match status" value="1"/>
</dbReference>
<reference evidence="3 4" key="1">
    <citation type="submission" date="2018-06" db="EMBL/GenBank/DDBJ databases">
        <authorList>
            <consortium name="Pathogen Informatics"/>
            <person name="Doyle S."/>
        </authorList>
    </citation>
    <scope>NUCLEOTIDE SEQUENCE [LARGE SCALE GENOMIC DNA]</scope>
    <source>
        <strain evidence="3 4">NCTC11997</strain>
    </source>
</reference>
<dbReference type="PROSITE" id="PS50005">
    <property type="entry name" value="TPR"/>
    <property type="match status" value="2"/>
</dbReference>
<name>A0A378XBB8_9BURK</name>
<organism evidence="3 4">
    <name type="scientific">Oligella ureolytica</name>
    <dbReference type="NCBI Taxonomy" id="90244"/>
    <lineage>
        <taxon>Bacteria</taxon>
        <taxon>Pseudomonadati</taxon>
        <taxon>Pseudomonadota</taxon>
        <taxon>Betaproteobacteria</taxon>
        <taxon>Burkholderiales</taxon>
        <taxon>Alcaligenaceae</taxon>
        <taxon>Oligella</taxon>
    </lineage>
</organism>
<dbReference type="SMART" id="SM00028">
    <property type="entry name" value="TPR"/>
    <property type="match status" value="2"/>
</dbReference>
<dbReference type="EMBL" id="CP065725">
    <property type="protein sequence ID" value="QPT40419.1"/>
    <property type="molecule type" value="Genomic_DNA"/>
</dbReference>
<dbReference type="Gene3D" id="1.25.40.10">
    <property type="entry name" value="Tetratricopeptide repeat domain"/>
    <property type="match status" value="1"/>
</dbReference>
<dbReference type="EMBL" id="UGSB01000001">
    <property type="protein sequence ID" value="SUA51041.1"/>
    <property type="molecule type" value="Genomic_DNA"/>
</dbReference>
<reference evidence="2 5" key="2">
    <citation type="submission" date="2020-12" db="EMBL/GenBank/DDBJ databases">
        <title>FDA dAtabase for Regulatory Grade micrObial Sequences (FDA-ARGOS): Supporting development and validation of Infectious Disease Dx tests.</title>
        <authorList>
            <person name="Sproer C."/>
            <person name="Gronow S."/>
            <person name="Severitt S."/>
            <person name="Schroder I."/>
            <person name="Tallon L."/>
            <person name="Sadzewicz L."/>
            <person name="Zhao X."/>
            <person name="Boylan J."/>
            <person name="Ott S."/>
            <person name="Bowen H."/>
            <person name="Vavikolanu K."/>
            <person name="Mehta A."/>
            <person name="Aluvathingal J."/>
            <person name="Nadendla S."/>
            <person name="Lowell S."/>
            <person name="Myers T."/>
            <person name="Yan Y."/>
            <person name="Sichtig H."/>
        </authorList>
    </citation>
    <scope>NUCLEOTIDE SEQUENCE [LARGE SCALE GENOMIC DNA]</scope>
    <source>
        <strain evidence="2 5">FDAARGOS_872</strain>
    </source>
</reference>
<dbReference type="SUPFAM" id="SSF48452">
    <property type="entry name" value="TPR-like"/>
    <property type="match status" value="1"/>
</dbReference>
<dbReference type="Proteomes" id="UP000254603">
    <property type="component" value="Unassembled WGS sequence"/>
</dbReference>
<evidence type="ECO:0000313" key="2">
    <source>
        <dbReference type="EMBL" id="QPT40419.1"/>
    </source>
</evidence>
<sequence length="108" mass="12185">MGPLIERLENMLASGNDNLLLRYSLGKAYAEQEAYDQAIAHLEQAVKFDPLHSSSWFWLGRIHYEHGKLDAAEEKLNKAVEVATEKGDIQTVKMAQVFLRRVAKARGS</sequence>
<feature type="repeat" description="TPR" evidence="1">
    <location>
        <begin position="53"/>
        <end position="86"/>
    </location>
</feature>
<evidence type="ECO:0000313" key="4">
    <source>
        <dbReference type="Proteomes" id="UP000254603"/>
    </source>
</evidence>
<dbReference type="InterPro" id="IPR019734">
    <property type="entry name" value="TPR_rpt"/>
</dbReference>
<dbReference type="InterPro" id="IPR011990">
    <property type="entry name" value="TPR-like_helical_dom_sf"/>
</dbReference>
<dbReference type="STRING" id="1122619.GCA_000373745_01014"/>
<evidence type="ECO:0000313" key="3">
    <source>
        <dbReference type="EMBL" id="SUA51041.1"/>
    </source>
</evidence>
<evidence type="ECO:0000256" key="1">
    <source>
        <dbReference type="PROSITE-ProRule" id="PRU00339"/>
    </source>
</evidence>
<feature type="repeat" description="TPR" evidence="1">
    <location>
        <begin position="19"/>
        <end position="52"/>
    </location>
</feature>
<accession>A0A378XBB8</accession>
<dbReference type="OrthoDB" id="8421013at2"/>
<protein>
    <submittedName>
        <fullName evidence="3">Cytochrome c biogenesis factor</fullName>
    </submittedName>
    <submittedName>
        <fullName evidence="2">Tetratricopeptide repeat protein</fullName>
    </submittedName>
</protein>
<evidence type="ECO:0000313" key="5">
    <source>
        <dbReference type="Proteomes" id="UP000594903"/>
    </source>
</evidence>
<keyword evidence="5" id="KW-1185">Reference proteome</keyword>
<proteinExistence type="predicted"/>